<comment type="similarity">
    <text evidence="2 8">Belongs to the PHP hydrolase family. HisK subfamily.</text>
</comment>
<evidence type="ECO:0000259" key="9">
    <source>
        <dbReference type="SMART" id="SM00481"/>
    </source>
</evidence>
<evidence type="ECO:0000256" key="7">
    <source>
        <dbReference type="ARBA" id="ARBA00049158"/>
    </source>
</evidence>
<dbReference type="Pfam" id="PF02811">
    <property type="entry name" value="PHP"/>
    <property type="match status" value="1"/>
</dbReference>
<reference evidence="10 11" key="1">
    <citation type="journal article" date="2021" name="ISME Commun">
        <title>Automated analysis of genomic sequences facilitates high-throughput and comprehensive description of bacteria.</title>
        <authorList>
            <person name="Hitch T.C.A."/>
        </authorList>
    </citation>
    <scope>NUCLEOTIDE SEQUENCE [LARGE SCALE GENOMIC DNA]</scope>
    <source>
        <strain evidence="10 11">Sanger_109</strain>
    </source>
</reference>
<dbReference type="Proteomes" id="UP001652442">
    <property type="component" value="Unassembled WGS sequence"/>
</dbReference>
<dbReference type="RefSeq" id="WP_158423686.1">
    <property type="nucleotide sequence ID" value="NZ_JAOQJQ010000001.1"/>
</dbReference>
<dbReference type="SMART" id="SM00481">
    <property type="entry name" value="POLIIIAc"/>
    <property type="match status" value="1"/>
</dbReference>
<comment type="catalytic activity">
    <reaction evidence="7 8">
        <text>L-histidinol phosphate + H2O = L-histidinol + phosphate</text>
        <dbReference type="Rhea" id="RHEA:14465"/>
        <dbReference type="ChEBI" id="CHEBI:15377"/>
        <dbReference type="ChEBI" id="CHEBI:43474"/>
        <dbReference type="ChEBI" id="CHEBI:57699"/>
        <dbReference type="ChEBI" id="CHEBI:57980"/>
        <dbReference type="EC" id="3.1.3.15"/>
    </reaction>
</comment>
<dbReference type="InterPro" id="IPR010140">
    <property type="entry name" value="Histidinol_P_phosphatase_HisJ"/>
</dbReference>
<evidence type="ECO:0000256" key="6">
    <source>
        <dbReference type="ARBA" id="ARBA00023102"/>
    </source>
</evidence>
<name>A0ABT2TF39_9FIRM</name>
<dbReference type="PANTHER" id="PTHR21039">
    <property type="entry name" value="HISTIDINOL PHOSPHATASE-RELATED"/>
    <property type="match status" value="1"/>
</dbReference>
<evidence type="ECO:0000256" key="3">
    <source>
        <dbReference type="ARBA" id="ARBA00013085"/>
    </source>
</evidence>
<keyword evidence="4 8" id="KW-0028">Amino-acid biosynthesis</keyword>
<protein>
    <recommendedName>
        <fullName evidence="3 8">Histidinol-phosphatase</fullName>
        <shortName evidence="8">HolPase</shortName>
        <ecNumber evidence="3 8">3.1.3.15</ecNumber>
    </recommendedName>
</protein>
<dbReference type="Gene3D" id="3.20.20.140">
    <property type="entry name" value="Metal-dependent hydrolases"/>
    <property type="match status" value="1"/>
</dbReference>
<evidence type="ECO:0000256" key="4">
    <source>
        <dbReference type="ARBA" id="ARBA00022605"/>
    </source>
</evidence>
<keyword evidence="5 8" id="KW-0378">Hydrolase</keyword>
<evidence type="ECO:0000256" key="5">
    <source>
        <dbReference type="ARBA" id="ARBA00022801"/>
    </source>
</evidence>
<dbReference type="InterPro" id="IPR004013">
    <property type="entry name" value="PHP_dom"/>
</dbReference>
<comment type="caution">
    <text evidence="10">The sequence shown here is derived from an EMBL/GenBank/DDBJ whole genome shotgun (WGS) entry which is preliminary data.</text>
</comment>
<comment type="pathway">
    <text evidence="1 8">Amino-acid biosynthesis; L-histidine biosynthesis; L-histidine from 5-phospho-alpha-D-ribose 1-diphosphate: step 8/9.</text>
</comment>
<dbReference type="NCBIfam" id="TIGR01856">
    <property type="entry name" value="hisJ_fam"/>
    <property type="match status" value="1"/>
</dbReference>
<evidence type="ECO:0000256" key="8">
    <source>
        <dbReference type="RuleBase" id="RU366003"/>
    </source>
</evidence>
<evidence type="ECO:0000313" key="10">
    <source>
        <dbReference type="EMBL" id="MCU6760803.1"/>
    </source>
</evidence>
<organism evidence="10 11">
    <name type="scientific">Brotonthovivens ammoniilytica</name>
    <dbReference type="NCBI Taxonomy" id="2981725"/>
    <lineage>
        <taxon>Bacteria</taxon>
        <taxon>Bacillati</taxon>
        <taxon>Bacillota</taxon>
        <taxon>Clostridia</taxon>
        <taxon>Lachnospirales</taxon>
        <taxon>Lachnospiraceae</taxon>
        <taxon>Brotonthovivens</taxon>
    </lineage>
</organism>
<dbReference type="EMBL" id="JAOQJQ010000001">
    <property type="protein sequence ID" value="MCU6760803.1"/>
    <property type="molecule type" value="Genomic_DNA"/>
</dbReference>
<dbReference type="PANTHER" id="PTHR21039:SF0">
    <property type="entry name" value="HISTIDINOL-PHOSPHATASE"/>
    <property type="match status" value="1"/>
</dbReference>
<dbReference type="EC" id="3.1.3.15" evidence="3 8"/>
<dbReference type="InterPro" id="IPR016195">
    <property type="entry name" value="Pol/histidinol_Pase-like"/>
</dbReference>
<keyword evidence="11" id="KW-1185">Reference proteome</keyword>
<proteinExistence type="inferred from homology"/>
<feature type="domain" description="Polymerase/histidinol phosphatase N-terminal" evidence="9">
    <location>
        <begin position="3"/>
        <end position="85"/>
    </location>
</feature>
<evidence type="ECO:0000313" key="11">
    <source>
        <dbReference type="Proteomes" id="UP001652442"/>
    </source>
</evidence>
<sequence>MLWDTHMHTNFSGDSDAAPELMIHQALKLGLSGICITDHLDYDYPKEPELFLLSLDEYAECLPRLKQKYKSQITIGFGIEIGLQPHLAQIHSQITASNTFDFVIASSHTAQGMDPYYCEYFSGISQEEAYIKYFSSILENLSCFSDFDVYGHLDYVTRYGNPPVPAYTYPSCQKLIDDILKKLISMEKGLEINTGGFSSACRQENPHREILKRYYELGGRIITAGSDAHSPEEIARNFHRAGKLLQDCGFKEYCYFAKRSPVFLPL</sequence>
<dbReference type="SUPFAM" id="SSF89550">
    <property type="entry name" value="PHP domain-like"/>
    <property type="match status" value="1"/>
</dbReference>
<gene>
    <name evidence="10" type="ORF">OCV88_00455</name>
</gene>
<evidence type="ECO:0000256" key="2">
    <source>
        <dbReference type="ARBA" id="ARBA00009152"/>
    </source>
</evidence>
<accession>A0ABT2TF39</accession>
<keyword evidence="6 8" id="KW-0368">Histidine biosynthesis</keyword>
<dbReference type="InterPro" id="IPR003141">
    <property type="entry name" value="Pol/His_phosphatase_N"/>
</dbReference>
<evidence type="ECO:0000256" key="1">
    <source>
        <dbReference type="ARBA" id="ARBA00004970"/>
    </source>
</evidence>